<dbReference type="PANTHER" id="PTHR30570">
    <property type="entry name" value="PERIPLASMIC PHOSPHATE BINDING COMPONENT OF PHOSPHATE ABC TRANSPORTER"/>
    <property type="match status" value="1"/>
</dbReference>
<dbReference type="CDD" id="cd13653">
    <property type="entry name" value="PBP2_phosphate_like_1"/>
    <property type="match status" value="1"/>
</dbReference>
<evidence type="ECO:0000313" key="6">
    <source>
        <dbReference type="EMBL" id="WOO42244.1"/>
    </source>
</evidence>
<dbReference type="Proteomes" id="UP001304300">
    <property type="component" value="Chromosome"/>
</dbReference>
<feature type="chain" id="PRO_5042670757" description="Phosphate-binding protein" evidence="4">
    <location>
        <begin position="22"/>
        <end position="318"/>
    </location>
</feature>
<dbReference type="InterPro" id="IPR011862">
    <property type="entry name" value="Phos-bd"/>
</dbReference>
<dbReference type="RefSeq" id="WP_317834750.1">
    <property type="nucleotide sequence ID" value="NZ_CP136920.1"/>
</dbReference>
<dbReference type="NCBIfam" id="TIGR02136">
    <property type="entry name" value="ptsS_2"/>
    <property type="match status" value="1"/>
</dbReference>
<evidence type="ECO:0000256" key="4">
    <source>
        <dbReference type="RuleBase" id="RU367119"/>
    </source>
</evidence>
<proteinExistence type="inferred from homology"/>
<organism evidence="6 7">
    <name type="scientific">Rubellicoccus peritrichatus</name>
    <dbReference type="NCBI Taxonomy" id="3080537"/>
    <lineage>
        <taxon>Bacteria</taxon>
        <taxon>Pseudomonadati</taxon>
        <taxon>Verrucomicrobiota</taxon>
        <taxon>Opitutia</taxon>
        <taxon>Puniceicoccales</taxon>
        <taxon>Cerasicoccaceae</taxon>
        <taxon>Rubellicoccus</taxon>
    </lineage>
</organism>
<dbReference type="KEGG" id="puo:RZN69_04025"/>
<accession>A0AAQ3LHN7</accession>
<evidence type="ECO:0000256" key="3">
    <source>
        <dbReference type="ARBA" id="ARBA00022729"/>
    </source>
</evidence>
<feature type="signal peptide" evidence="4">
    <location>
        <begin position="1"/>
        <end position="21"/>
    </location>
</feature>
<dbReference type="Gene3D" id="3.40.190.10">
    <property type="entry name" value="Periplasmic binding protein-like II"/>
    <property type="match status" value="2"/>
</dbReference>
<dbReference type="GO" id="GO:0006817">
    <property type="term" value="P:phosphate ion transport"/>
    <property type="evidence" value="ECO:0007669"/>
    <property type="project" value="UniProtKB-UniRule"/>
</dbReference>
<dbReference type="GO" id="GO:0042301">
    <property type="term" value="F:phosphate ion binding"/>
    <property type="evidence" value="ECO:0007669"/>
    <property type="project" value="UniProtKB-UniRule"/>
</dbReference>
<dbReference type="AlphaFoldDB" id="A0AAQ3LHN7"/>
<dbReference type="Pfam" id="PF12849">
    <property type="entry name" value="PBP_like_2"/>
    <property type="match status" value="1"/>
</dbReference>
<dbReference type="SUPFAM" id="SSF53850">
    <property type="entry name" value="Periplasmic binding protein-like II"/>
    <property type="match status" value="1"/>
</dbReference>
<evidence type="ECO:0000313" key="7">
    <source>
        <dbReference type="Proteomes" id="UP001304300"/>
    </source>
</evidence>
<feature type="domain" description="PBP" evidence="5">
    <location>
        <begin position="37"/>
        <end position="291"/>
    </location>
</feature>
<protein>
    <recommendedName>
        <fullName evidence="4">Phosphate-binding protein</fullName>
    </recommendedName>
</protein>
<name>A0AAQ3LHN7_9BACT</name>
<gene>
    <name evidence="6" type="ORF">RZN69_04025</name>
</gene>
<evidence type="ECO:0000256" key="1">
    <source>
        <dbReference type="ARBA" id="ARBA00008725"/>
    </source>
</evidence>
<sequence>MKCLFSAISLSLCLFSTAIYAAGVNELPKYKKVPGVHGTLNVIGSDTLNNMMALWAESFQKIYPGVTVQIDGKGSSTAPPALIKGTAQIGPMSREMKPTEIVAFEDSYGYKPTRIVVAIDSLSIFVQKDNPMEGVTLDQLDGLFSSTYRRNGKAIETWEDMGIGGDLSRRRVSLFGRNSASGTYGLFKEFILYEGDFNETVKEQPGTSAVVQGVAADPFGIGYGGIGYKTSGVKTLPIAGDDGTYVEPTYENCLTGDYPLARFLYIYVNKPPNAPIDRLTGEFIRFIFSREGQEIVKKDGYYPIPAATASDYVASLTQ</sequence>
<dbReference type="PANTHER" id="PTHR30570:SF6">
    <property type="entry name" value="PHOSPHATE-BINDING PROTEIN PSTS"/>
    <property type="match status" value="1"/>
</dbReference>
<dbReference type="InterPro" id="IPR050811">
    <property type="entry name" value="Phosphate_ABC_transporter"/>
</dbReference>
<keyword evidence="3 4" id="KW-0732">Signal</keyword>
<dbReference type="InterPro" id="IPR024370">
    <property type="entry name" value="PBP_domain"/>
</dbReference>
<keyword evidence="2 4" id="KW-0813">Transport</keyword>
<comment type="function">
    <text evidence="4">Involved in the system for phosphate transport across the cytoplasmic membrane.</text>
</comment>
<reference evidence="6 7" key="1">
    <citation type="submission" date="2023-10" db="EMBL/GenBank/DDBJ databases">
        <title>Rubellicoccus peritrichatus gen. nov., sp. nov., isolated from an algae of coral reef tank.</title>
        <authorList>
            <person name="Luo J."/>
        </authorList>
    </citation>
    <scope>NUCLEOTIDE SEQUENCE [LARGE SCALE GENOMIC DNA]</scope>
    <source>
        <strain evidence="6 7">CR14</strain>
    </source>
</reference>
<evidence type="ECO:0000256" key="2">
    <source>
        <dbReference type="ARBA" id="ARBA00022448"/>
    </source>
</evidence>
<dbReference type="EMBL" id="CP136920">
    <property type="protein sequence ID" value="WOO42244.1"/>
    <property type="molecule type" value="Genomic_DNA"/>
</dbReference>
<comment type="similarity">
    <text evidence="1 4">Belongs to the PstS family.</text>
</comment>
<evidence type="ECO:0000259" key="5">
    <source>
        <dbReference type="Pfam" id="PF12849"/>
    </source>
</evidence>
<keyword evidence="4" id="KW-0592">Phosphate transport</keyword>
<keyword evidence="7" id="KW-1185">Reference proteome</keyword>